<proteinExistence type="predicted"/>
<sequence>MALLGCAPTDTGNPPAALDANDVSAQVVSGIIEISYAITGAPGAVDPPEGEVWILELDQPRPVVRIAVAADGSFRRENLSARDGGRVRLWIEAPSGRSAPLDRVVTMDGLAAPGEALDTCVRLDPPDAIDVGDDERATLRIENGCSETVRLAPIALRDPEGAFEVVTDTSGTLAAGASETIEIALRAGDGALHVDALDVETIAPRVGRRGVTLIANAR</sequence>
<dbReference type="KEGG" id="samy:DB32_005691"/>
<evidence type="ECO:0000313" key="2">
    <source>
        <dbReference type="Proteomes" id="UP000034883"/>
    </source>
</evidence>
<evidence type="ECO:0000313" key="1">
    <source>
        <dbReference type="EMBL" id="AKF08542.1"/>
    </source>
</evidence>
<dbReference type="EMBL" id="CP011125">
    <property type="protein sequence ID" value="AKF08542.1"/>
    <property type="molecule type" value="Genomic_DNA"/>
</dbReference>
<protein>
    <recommendedName>
        <fullName evidence="3">Abnormal spindle-like microcephaly-associated protein ASH domain-containing protein</fullName>
    </recommendedName>
</protein>
<gene>
    <name evidence="1" type="ORF">DB32_005691</name>
</gene>
<dbReference type="AlphaFoldDB" id="A0A0F6W6C8"/>
<organism evidence="1 2">
    <name type="scientific">Sandaracinus amylolyticus</name>
    <dbReference type="NCBI Taxonomy" id="927083"/>
    <lineage>
        <taxon>Bacteria</taxon>
        <taxon>Pseudomonadati</taxon>
        <taxon>Myxococcota</taxon>
        <taxon>Polyangia</taxon>
        <taxon>Polyangiales</taxon>
        <taxon>Sandaracinaceae</taxon>
        <taxon>Sandaracinus</taxon>
    </lineage>
</organism>
<evidence type="ECO:0008006" key="3">
    <source>
        <dbReference type="Google" id="ProtNLM"/>
    </source>
</evidence>
<dbReference type="Proteomes" id="UP000034883">
    <property type="component" value="Chromosome"/>
</dbReference>
<reference evidence="1 2" key="1">
    <citation type="submission" date="2015-03" db="EMBL/GenBank/DDBJ databases">
        <title>Genome assembly of Sandaracinus amylolyticus DSM 53668.</title>
        <authorList>
            <person name="Sharma G."/>
            <person name="Subramanian S."/>
        </authorList>
    </citation>
    <scope>NUCLEOTIDE SEQUENCE [LARGE SCALE GENOMIC DNA]</scope>
    <source>
        <strain evidence="1 2">DSM 53668</strain>
    </source>
</reference>
<dbReference type="STRING" id="927083.DB32_005691"/>
<accession>A0A0F6W6C8</accession>
<name>A0A0F6W6C8_9BACT</name>
<keyword evidence="2" id="KW-1185">Reference proteome</keyword>